<dbReference type="Proteomes" id="UP001152795">
    <property type="component" value="Unassembled WGS sequence"/>
</dbReference>
<dbReference type="AlphaFoldDB" id="A0A7D9EI43"/>
<gene>
    <name evidence="1" type="ORF">PACLA_8A018653</name>
</gene>
<evidence type="ECO:0000313" key="1">
    <source>
        <dbReference type="EMBL" id="CAB4011090.1"/>
    </source>
</evidence>
<protein>
    <submittedName>
        <fullName evidence="1">Uncharacterized protein</fullName>
    </submittedName>
</protein>
<keyword evidence="2" id="KW-1185">Reference proteome</keyword>
<organism evidence="1 2">
    <name type="scientific">Paramuricea clavata</name>
    <name type="common">Red gorgonian</name>
    <name type="synonym">Violescent sea-whip</name>
    <dbReference type="NCBI Taxonomy" id="317549"/>
    <lineage>
        <taxon>Eukaryota</taxon>
        <taxon>Metazoa</taxon>
        <taxon>Cnidaria</taxon>
        <taxon>Anthozoa</taxon>
        <taxon>Octocorallia</taxon>
        <taxon>Malacalcyonacea</taxon>
        <taxon>Plexauridae</taxon>
        <taxon>Paramuricea</taxon>
    </lineage>
</organism>
<name>A0A7D9EI43_PARCT</name>
<sequence length="371" mass="44397">MDDFVKFSEPSLPPQEEFYSSLTDEGITDEDYEHAKKVWKSFDMKSMREYHDLYLKVDVLLLADIMERFREICMENYELDPAWYYTSPGLAWDACLKMTQRKVNKLVPNLNDKKKIDRDKNSSRPDVFGKGMDTMENVRDRINTYIPSIWHISKTLIDRRSFQRHYIRQRRRRQTNELEDLRKSEEPQNSRLICKTLQIPYKSYKSILESDTRSRVTLGEIQTIAFRDSLDPLITRWKYMLPGVLPAIDNVKDEGLRQLSGEERKEGHRVTRKHLRFVDLLHRDFLSNIDQFGLIFLNLGLWMDFVNFSFSKYVLEPRKLVRDFLRIFSFTVPNKNLKENIPGVTREKVKKWLQTQNTLQMDFNLHRNFKS</sequence>
<reference evidence="1" key="1">
    <citation type="submission" date="2020-04" db="EMBL/GenBank/DDBJ databases">
        <authorList>
            <person name="Alioto T."/>
            <person name="Alioto T."/>
            <person name="Gomez Garrido J."/>
        </authorList>
    </citation>
    <scope>NUCLEOTIDE SEQUENCE</scope>
    <source>
        <strain evidence="1">A484AB</strain>
    </source>
</reference>
<proteinExistence type="predicted"/>
<comment type="caution">
    <text evidence="1">The sequence shown here is derived from an EMBL/GenBank/DDBJ whole genome shotgun (WGS) entry which is preliminary data.</text>
</comment>
<dbReference type="EMBL" id="CACRXK020007023">
    <property type="protein sequence ID" value="CAB4011090.1"/>
    <property type="molecule type" value="Genomic_DNA"/>
</dbReference>
<accession>A0A7D9EI43</accession>
<feature type="non-terminal residue" evidence="1">
    <location>
        <position position="371"/>
    </location>
</feature>
<evidence type="ECO:0000313" key="2">
    <source>
        <dbReference type="Proteomes" id="UP001152795"/>
    </source>
</evidence>